<gene>
    <name evidence="11" type="ORF">AGOS_ABR044C</name>
</gene>
<feature type="domain" description="GOST seven transmembrane" evidence="9">
    <location>
        <begin position="145"/>
        <end position="393"/>
    </location>
</feature>
<dbReference type="OrthoDB" id="19932at2759"/>
<dbReference type="Pfam" id="PF21902">
    <property type="entry name" value="PTM1-like_N"/>
    <property type="match status" value="1"/>
</dbReference>
<evidence type="ECO:0000313" key="12">
    <source>
        <dbReference type="Proteomes" id="UP000000591"/>
    </source>
</evidence>
<dbReference type="STRING" id="284811.Q75DI1"/>
<comment type="subcellular location">
    <subcellularLocation>
        <location evidence="1">Membrane</location>
        <topology evidence="1">Multi-pass membrane protein</topology>
    </subcellularLocation>
</comment>
<keyword evidence="3 8" id="KW-0812">Transmembrane</keyword>
<keyword evidence="5 8" id="KW-1133">Transmembrane helix</keyword>
<dbReference type="HOGENOM" id="CLU_024065_1_0_1"/>
<dbReference type="EMBL" id="AE016815">
    <property type="protein sequence ID" value="AAS50814.2"/>
    <property type="molecule type" value="Genomic_DNA"/>
</dbReference>
<keyword evidence="6 8" id="KW-0472">Membrane</keyword>
<keyword evidence="4" id="KW-0732">Signal</keyword>
<evidence type="ECO:0000256" key="6">
    <source>
        <dbReference type="ARBA" id="ARBA00023136"/>
    </source>
</evidence>
<accession>Q75DI1</accession>
<evidence type="ECO:0000256" key="1">
    <source>
        <dbReference type="ARBA" id="ARBA00004141"/>
    </source>
</evidence>
<dbReference type="InterPro" id="IPR009637">
    <property type="entry name" value="GPR107/GPR108-like"/>
</dbReference>
<feature type="transmembrane region" description="Helical" evidence="8">
    <location>
        <begin position="179"/>
        <end position="198"/>
    </location>
</feature>
<feature type="domain" description="PTM1-like N-terminal" evidence="10">
    <location>
        <begin position="1"/>
        <end position="132"/>
    </location>
</feature>
<feature type="compositionally biased region" description="Acidic residues" evidence="7">
    <location>
        <begin position="432"/>
        <end position="441"/>
    </location>
</feature>
<proteinExistence type="inferred from homology"/>
<feature type="transmembrane region" description="Helical" evidence="8">
    <location>
        <begin position="370"/>
        <end position="387"/>
    </location>
</feature>
<feature type="transmembrane region" description="Helical" evidence="8">
    <location>
        <begin position="254"/>
        <end position="274"/>
    </location>
</feature>
<feature type="region of interest" description="Disordered" evidence="7">
    <location>
        <begin position="419"/>
        <end position="452"/>
    </location>
</feature>
<evidence type="ECO:0000259" key="9">
    <source>
        <dbReference type="Pfam" id="PF06814"/>
    </source>
</evidence>
<dbReference type="GO" id="GO:0016020">
    <property type="term" value="C:membrane"/>
    <property type="evidence" value="ECO:0000318"/>
    <property type="project" value="GO_Central"/>
</dbReference>
<sequence length="452" mass="51617">MYSKEDWGGKIEPYIEVNMQKLEGKALVAVFNFQDFRHLGYQDHGELRMVCTQEAVNAQRCTAEELGQLLVRKKVYNPETGQNETLRSEVKSMRVEKEGVLEPRYPVKETGFYCVFVYAPDVKYAGEVTFQNAFGHLPASDVNNLMLYGLLAVAYAIAMALYMFAVWKHKHELLLLQKYILAFFLFLTLETILVWSAYDLVNRKGVTAGTITYNVFISIINAGKVSMSCFLILIVALGYGVVYPKLNRKLMRRVQVFTAFNFVTMAAAIIHSSLTRAENVGVSLLLSVFPVLTLIVFYVLIIRSLGSTLGYLREHKQVVKLNAYRKMFMLIIGSIVLNILGVFFSIFSMARRNDDEIISNLWKTKFIMEVWPSFVYFLVFVVFAFMWRPTDTSYMLACSQQLPTDPENVTDFDLDDLQSLNDDASNRRVNDDEINFSDEEGPGSYHPSHQGK</sequence>
<reference evidence="11 12" key="1">
    <citation type="journal article" date="2004" name="Science">
        <title>The Ashbya gossypii genome as a tool for mapping the ancient Saccharomyces cerevisiae genome.</title>
        <authorList>
            <person name="Dietrich F.S."/>
            <person name="Voegeli S."/>
            <person name="Brachat S."/>
            <person name="Lerch A."/>
            <person name="Gates K."/>
            <person name="Steiner S."/>
            <person name="Mohr C."/>
            <person name="Pohlmann R."/>
            <person name="Luedi P."/>
            <person name="Choi S."/>
            <person name="Wing R.A."/>
            <person name="Flavier A."/>
            <person name="Gaffney T.D."/>
            <person name="Philippsen P."/>
        </authorList>
    </citation>
    <scope>NUCLEOTIDE SEQUENCE [LARGE SCALE GENOMIC DNA]</scope>
    <source>
        <strain evidence="12">ATCC 10895 / CBS 109.51 / FGSC 9923 / NRRL Y-1056</strain>
    </source>
</reference>
<evidence type="ECO:0000256" key="8">
    <source>
        <dbReference type="SAM" id="Phobius"/>
    </source>
</evidence>
<dbReference type="InterPro" id="IPR053937">
    <property type="entry name" value="GOST_TM"/>
</dbReference>
<dbReference type="AlphaFoldDB" id="Q75DI1"/>
<evidence type="ECO:0000256" key="7">
    <source>
        <dbReference type="SAM" id="MobiDB-lite"/>
    </source>
</evidence>
<comment type="similarity">
    <text evidence="2">Belongs to the LU7TM family.</text>
</comment>
<dbReference type="KEGG" id="ago:AGOS_ABR044C"/>
<dbReference type="FunCoup" id="Q75DI1">
    <property type="interactions" value="782"/>
</dbReference>
<feature type="transmembrane region" description="Helical" evidence="8">
    <location>
        <begin position="327"/>
        <end position="350"/>
    </location>
</feature>
<dbReference type="eggNOG" id="KOG2568">
    <property type="taxonomic scope" value="Eukaryota"/>
</dbReference>
<dbReference type="Proteomes" id="UP000000591">
    <property type="component" value="Chromosome II"/>
</dbReference>
<feature type="transmembrane region" description="Helical" evidence="8">
    <location>
        <begin position="218"/>
        <end position="242"/>
    </location>
</feature>
<evidence type="ECO:0000256" key="2">
    <source>
        <dbReference type="ARBA" id="ARBA00007883"/>
    </source>
</evidence>
<dbReference type="PANTHER" id="PTHR21229:SF1">
    <property type="entry name" value="GH17801P"/>
    <property type="match status" value="1"/>
</dbReference>
<reference evidence="12" key="2">
    <citation type="journal article" date="2013" name="G3 (Bethesda)">
        <title>Genomes of Ashbya fungi isolated from insects reveal four mating-type loci, numerous translocations, lack of transposons, and distinct gene duplications.</title>
        <authorList>
            <person name="Dietrich F.S."/>
            <person name="Voegeli S."/>
            <person name="Kuo S."/>
            <person name="Philippsen P."/>
        </authorList>
    </citation>
    <scope>GENOME REANNOTATION</scope>
    <source>
        <strain evidence="12">ATCC 10895 / CBS 109.51 / FGSC 9923 / NRRL Y-1056</strain>
    </source>
</reference>
<evidence type="ECO:0000259" key="10">
    <source>
        <dbReference type="Pfam" id="PF21902"/>
    </source>
</evidence>
<dbReference type="InterPro" id="IPR053938">
    <property type="entry name" value="PTM1-like_N"/>
</dbReference>
<protein>
    <submittedName>
        <fullName evidence="11">ABR044Cp</fullName>
    </submittedName>
</protein>
<dbReference type="OMA" id="TWGFYDF"/>
<name>Q75DI1_EREGS</name>
<dbReference type="PANTHER" id="PTHR21229">
    <property type="entry name" value="LUNG SEVEN TRANSMEMBRANE RECEPTOR"/>
    <property type="match status" value="1"/>
</dbReference>
<feature type="transmembrane region" description="Helical" evidence="8">
    <location>
        <begin position="280"/>
        <end position="306"/>
    </location>
</feature>
<dbReference type="RefSeq" id="NP_982990.2">
    <property type="nucleotide sequence ID" value="NM_208343.2"/>
</dbReference>
<dbReference type="GO" id="GO:0005829">
    <property type="term" value="C:cytosol"/>
    <property type="evidence" value="ECO:0007669"/>
    <property type="project" value="GOC"/>
</dbReference>
<dbReference type="InParanoid" id="Q75DI1"/>
<evidence type="ECO:0000256" key="5">
    <source>
        <dbReference type="ARBA" id="ARBA00022989"/>
    </source>
</evidence>
<keyword evidence="12" id="KW-1185">Reference proteome</keyword>
<dbReference type="GeneID" id="4619087"/>
<organism evidence="11 12">
    <name type="scientific">Eremothecium gossypii (strain ATCC 10895 / CBS 109.51 / FGSC 9923 / NRRL Y-1056)</name>
    <name type="common">Yeast</name>
    <name type="synonym">Ashbya gossypii</name>
    <dbReference type="NCBI Taxonomy" id="284811"/>
    <lineage>
        <taxon>Eukaryota</taxon>
        <taxon>Fungi</taxon>
        <taxon>Dikarya</taxon>
        <taxon>Ascomycota</taxon>
        <taxon>Saccharomycotina</taxon>
        <taxon>Saccharomycetes</taxon>
        <taxon>Saccharomycetales</taxon>
        <taxon>Saccharomycetaceae</taxon>
        <taxon>Eremothecium</taxon>
    </lineage>
</organism>
<dbReference type="GO" id="GO:0042147">
    <property type="term" value="P:retrograde transport, endosome to Golgi"/>
    <property type="evidence" value="ECO:0000318"/>
    <property type="project" value="GO_Central"/>
</dbReference>
<evidence type="ECO:0000256" key="4">
    <source>
        <dbReference type="ARBA" id="ARBA00022729"/>
    </source>
</evidence>
<feature type="transmembrane region" description="Helical" evidence="8">
    <location>
        <begin position="145"/>
        <end position="167"/>
    </location>
</feature>
<evidence type="ECO:0000256" key="3">
    <source>
        <dbReference type="ARBA" id="ARBA00022692"/>
    </source>
</evidence>
<dbReference type="Pfam" id="PF06814">
    <property type="entry name" value="GOST_TM"/>
    <property type="match status" value="1"/>
</dbReference>
<dbReference type="GO" id="GO:0005794">
    <property type="term" value="C:Golgi apparatus"/>
    <property type="evidence" value="ECO:0000318"/>
    <property type="project" value="GO_Central"/>
</dbReference>
<evidence type="ECO:0000313" key="11">
    <source>
        <dbReference type="EMBL" id="AAS50814.2"/>
    </source>
</evidence>